<name>A0A090L6F8_STRRB</name>
<feature type="compositionally biased region" description="Basic and acidic residues" evidence="1">
    <location>
        <begin position="161"/>
        <end position="181"/>
    </location>
</feature>
<dbReference type="WormBase" id="SRAE_2000006700">
    <property type="protein sequence ID" value="SRP04067"/>
    <property type="gene ID" value="WBGene00260256"/>
</dbReference>
<reference evidence="4" key="3">
    <citation type="submission" date="2020-12" db="UniProtKB">
        <authorList>
            <consortium name="WormBaseParasite"/>
        </authorList>
    </citation>
    <scope>IDENTIFICATION</scope>
</reference>
<dbReference type="WBParaSite" id="SRAE_2000006700.1">
    <property type="protein sequence ID" value="SRAE_2000006700.1"/>
    <property type="gene ID" value="WBGene00260256"/>
</dbReference>
<sequence>MSRKKKIPKTVKKNINRSFGLNSIDMKKKSIKIISYNECTEKKSKIISKEKKISSRIINKNKVSYVNEIDVKTNELSDIIQQKKVPLNRSFKEVRDIKNEVVIKKENKNNKVLKSVENKLSTLQKEEKDVDVVNLLFNNVIENRNFNNVDLEKTQFSTSQTRDDDKIEQESTNDDKQDIERYESLAEIQKTDI</sequence>
<dbReference type="RefSeq" id="XP_024504586.1">
    <property type="nucleotide sequence ID" value="XM_024650850.1"/>
</dbReference>
<keyword evidence="3" id="KW-1185">Reference proteome</keyword>
<evidence type="ECO:0000313" key="5">
    <source>
        <dbReference type="WormBase" id="SRAE_2000006700"/>
    </source>
</evidence>
<protein>
    <submittedName>
        <fullName evidence="2 4">Uncharacterized protein</fullName>
    </submittedName>
</protein>
<dbReference type="CTD" id="36377750"/>
<organism evidence="2">
    <name type="scientific">Strongyloides ratti</name>
    <name type="common">Parasitic roundworm</name>
    <dbReference type="NCBI Taxonomy" id="34506"/>
    <lineage>
        <taxon>Eukaryota</taxon>
        <taxon>Metazoa</taxon>
        <taxon>Ecdysozoa</taxon>
        <taxon>Nematoda</taxon>
        <taxon>Chromadorea</taxon>
        <taxon>Rhabditida</taxon>
        <taxon>Tylenchina</taxon>
        <taxon>Panagrolaimomorpha</taxon>
        <taxon>Strongyloidoidea</taxon>
        <taxon>Strongyloididae</taxon>
        <taxon>Strongyloides</taxon>
    </lineage>
</organism>
<evidence type="ECO:0000313" key="4">
    <source>
        <dbReference type="WBParaSite" id="SRAE_2000006700.1"/>
    </source>
</evidence>
<dbReference type="EMBL" id="LN609529">
    <property type="protein sequence ID" value="CEF65386.1"/>
    <property type="molecule type" value="Genomic_DNA"/>
</dbReference>
<evidence type="ECO:0000313" key="2">
    <source>
        <dbReference type="EMBL" id="CEF65386.1"/>
    </source>
</evidence>
<reference evidence="2" key="1">
    <citation type="submission" date="2014-09" db="EMBL/GenBank/DDBJ databases">
        <authorList>
            <person name="Aslett A.Martin."/>
        </authorList>
    </citation>
    <scope>NUCLEOTIDE SEQUENCE</scope>
    <source>
        <strain evidence="2">ED321 Heterogonic</strain>
    </source>
</reference>
<proteinExistence type="predicted"/>
<dbReference type="Proteomes" id="UP000035682">
    <property type="component" value="Unplaced"/>
</dbReference>
<accession>A0A090L6F8</accession>
<dbReference type="AlphaFoldDB" id="A0A090L6F8"/>
<gene>
    <name evidence="2 4 5" type="ORF">SRAE_2000006700</name>
</gene>
<feature type="region of interest" description="Disordered" evidence="1">
    <location>
        <begin position="157"/>
        <end position="181"/>
    </location>
</feature>
<evidence type="ECO:0000256" key="1">
    <source>
        <dbReference type="SAM" id="MobiDB-lite"/>
    </source>
</evidence>
<reference evidence="3" key="2">
    <citation type="submission" date="2014-09" db="EMBL/GenBank/DDBJ databases">
        <authorList>
            <person name="Martin A.A."/>
        </authorList>
    </citation>
    <scope>NUCLEOTIDE SEQUENCE</scope>
    <source>
        <strain evidence="3">ED321</strain>
    </source>
</reference>
<dbReference type="GeneID" id="36377750"/>
<evidence type="ECO:0000313" key="3">
    <source>
        <dbReference type="Proteomes" id="UP000035682"/>
    </source>
</evidence>